<comment type="cofactor">
    <cofactor evidence="1">
        <name>FAD</name>
        <dbReference type="ChEBI" id="CHEBI:57692"/>
    </cofactor>
</comment>
<dbReference type="Pfam" id="PF01565">
    <property type="entry name" value="FAD_binding_4"/>
    <property type="match status" value="1"/>
</dbReference>
<dbReference type="InterPro" id="IPR016166">
    <property type="entry name" value="FAD-bd_PCMH"/>
</dbReference>
<dbReference type="InterPro" id="IPR012951">
    <property type="entry name" value="BBE"/>
</dbReference>
<dbReference type="STRING" id="2316362.A0A4Q2DL28"/>
<keyword evidence="4" id="KW-0274">FAD</keyword>
<dbReference type="InterPro" id="IPR016169">
    <property type="entry name" value="FAD-bd_PCMH_sub2"/>
</dbReference>
<gene>
    <name evidence="8" type="ORF">EST38_g5206</name>
</gene>
<dbReference type="GO" id="GO:0071949">
    <property type="term" value="F:FAD binding"/>
    <property type="evidence" value="ECO:0007669"/>
    <property type="project" value="InterPro"/>
</dbReference>
<proteinExistence type="inferred from homology"/>
<evidence type="ECO:0000256" key="1">
    <source>
        <dbReference type="ARBA" id="ARBA00001974"/>
    </source>
</evidence>
<evidence type="ECO:0000313" key="8">
    <source>
        <dbReference type="EMBL" id="RXW20639.1"/>
    </source>
</evidence>
<evidence type="ECO:0000259" key="7">
    <source>
        <dbReference type="PROSITE" id="PS51387"/>
    </source>
</evidence>
<dbReference type="AlphaFoldDB" id="A0A4Q2DL28"/>
<evidence type="ECO:0000256" key="2">
    <source>
        <dbReference type="ARBA" id="ARBA00005466"/>
    </source>
</evidence>
<keyword evidence="5" id="KW-0560">Oxidoreductase</keyword>
<dbReference type="InterPro" id="IPR006094">
    <property type="entry name" value="Oxid_FAD_bind_N"/>
</dbReference>
<evidence type="ECO:0000256" key="6">
    <source>
        <dbReference type="SAM" id="SignalP"/>
    </source>
</evidence>
<evidence type="ECO:0000256" key="4">
    <source>
        <dbReference type="ARBA" id="ARBA00022827"/>
    </source>
</evidence>
<reference evidence="8 9" key="1">
    <citation type="submission" date="2019-01" db="EMBL/GenBank/DDBJ databases">
        <title>Draft genome sequence of Psathyrella aberdarensis IHI B618.</title>
        <authorList>
            <person name="Buettner E."/>
            <person name="Kellner H."/>
        </authorList>
    </citation>
    <scope>NUCLEOTIDE SEQUENCE [LARGE SCALE GENOMIC DNA]</scope>
    <source>
        <strain evidence="8 9">IHI B618</strain>
    </source>
</reference>
<evidence type="ECO:0000313" key="9">
    <source>
        <dbReference type="Proteomes" id="UP000290288"/>
    </source>
</evidence>
<dbReference type="PANTHER" id="PTHR42973">
    <property type="entry name" value="BINDING OXIDOREDUCTASE, PUTATIVE (AFU_ORTHOLOGUE AFUA_1G17690)-RELATED"/>
    <property type="match status" value="1"/>
</dbReference>
<dbReference type="InterPro" id="IPR036318">
    <property type="entry name" value="FAD-bd_PCMH-like_sf"/>
</dbReference>
<protein>
    <recommendedName>
        <fullName evidence="7">FAD-binding PCMH-type domain-containing protein</fullName>
    </recommendedName>
</protein>
<organism evidence="8 9">
    <name type="scientific">Candolleomyces aberdarensis</name>
    <dbReference type="NCBI Taxonomy" id="2316362"/>
    <lineage>
        <taxon>Eukaryota</taxon>
        <taxon>Fungi</taxon>
        <taxon>Dikarya</taxon>
        <taxon>Basidiomycota</taxon>
        <taxon>Agaricomycotina</taxon>
        <taxon>Agaricomycetes</taxon>
        <taxon>Agaricomycetidae</taxon>
        <taxon>Agaricales</taxon>
        <taxon>Agaricineae</taxon>
        <taxon>Psathyrellaceae</taxon>
        <taxon>Candolleomyces</taxon>
    </lineage>
</organism>
<keyword evidence="6" id="KW-0732">Signal</keyword>
<dbReference type="Pfam" id="PF08031">
    <property type="entry name" value="BBE"/>
    <property type="match status" value="1"/>
</dbReference>
<sequence>MKRPTSFNANVIRLLASASLLLFTFYNLPLSNAQDTAEADVDATLATASISIDSITSRNGQWYACKCYPGDRCFPSSTVWSRFNTTVSGNLQIALPPGAPCYNNLGDLSTYDAAKCADVKANWSNEQWNTDHPISNLWPYWTNDTCRPFPSSPSDTCTRGFYGNYVVLAKTRQHVKATIDFARLYNLRLVIRNTGHDFMGRSTGYGSLILNTHSFKDVSFTKRYEGPGSYRGGAVTVGAGIQGRELLRLAHAQDPPVVFVGGECPTVGFAGGYIQGGGHGPLSSFYGMAADQVLAFEVVTASGLYLTVNERLFPELFWALKGGGPSTFAAVLSVTVKTFPDLPAAAVGFDLNFTHTLDPSVYWKGVDAFHSRANRWVENKMFVYYELMPFRLHIQPFVGPNMTKAQIDEVVKPMLDELDAEGIPYSSWSKEYSSYYDLYLDAFEDEASGMSALIGGRLFTQKDMAENAAGVNAAQRFAAENGGFIIGHVVGPGVGMPSANNAVNPKWREAASFSIMSYTIEGNATLQDKAAAQNLVTNVIGQRLRDASPNGAAYVNEVSFLSVLLLFRSLTWFVASKGDLEEPNWQQAYWGSNYRRLYFLKKLWDPLGVFYARTTPGTEDWEIIDNGTRLCKKL</sequence>
<dbReference type="Gene3D" id="3.30.465.10">
    <property type="match status" value="2"/>
</dbReference>
<dbReference type="Proteomes" id="UP000290288">
    <property type="component" value="Unassembled WGS sequence"/>
</dbReference>
<accession>A0A4Q2DL28</accession>
<dbReference type="GO" id="GO:0016491">
    <property type="term" value="F:oxidoreductase activity"/>
    <property type="evidence" value="ECO:0007669"/>
    <property type="project" value="UniProtKB-KW"/>
</dbReference>
<feature type="chain" id="PRO_5020886509" description="FAD-binding PCMH-type domain-containing protein" evidence="6">
    <location>
        <begin position="34"/>
        <end position="634"/>
    </location>
</feature>
<comment type="caution">
    <text evidence="8">The sequence shown here is derived from an EMBL/GenBank/DDBJ whole genome shotgun (WGS) entry which is preliminary data.</text>
</comment>
<dbReference type="OrthoDB" id="9983560at2759"/>
<dbReference type="PANTHER" id="PTHR42973:SF39">
    <property type="entry name" value="FAD-BINDING PCMH-TYPE DOMAIN-CONTAINING PROTEIN"/>
    <property type="match status" value="1"/>
</dbReference>
<name>A0A4Q2DL28_9AGAR</name>
<comment type="similarity">
    <text evidence="2">Belongs to the oxygen-dependent FAD-linked oxidoreductase family.</text>
</comment>
<dbReference type="EMBL" id="SDEE01000139">
    <property type="protein sequence ID" value="RXW20639.1"/>
    <property type="molecule type" value="Genomic_DNA"/>
</dbReference>
<keyword evidence="9" id="KW-1185">Reference proteome</keyword>
<feature type="domain" description="FAD-binding PCMH-type" evidence="7">
    <location>
        <begin position="158"/>
        <end position="341"/>
    </location>
</feature>
<evidence type="ECO:0000256" key="3">
    <source>
        <dbReference type="ARBA" id="ARBA00022630"/>
    </source>
</evidence>
<feature type="signal peptide" evidence="6">
    <location>
        <begin position="1"/>
        <end position="33"/>
    </location>
</feature>
<dbReference type="SUPFAM" id="SSF56176">
    <property type="entry name" value="FAD-binding/transporter-associated domain-like"/>
    <property type="match status" value="1"/>
</dbReference>
<keyword evidence="3" id="KW-0285">Flavoprotein</keyword>
<dbReference type="InterPro" id="IPR050416">
    <property type="entry name" value="FAD-linked_Oxidoreductase"/>
</dbReference>
<dbReference type="PROSITE" id="PS51387">
    <property type="entry name" value="FAD_PCMH"/>
    <property type="match status" value="1"/>
</dbReference>
<evidence type="ECO:0000256" key="5">
    <source>
        <dbReference type="ARBA" id="ARBA00023002"/>
    </source>
</evidence>